<evidence type="ECO:0000259" key="4">
    <source>
        <dbReference type="PROSITE" id="PS51272"/>
    </source>
</evidence>
<dbReference type="GO" id="GO:0071555">
    <property type="term" value="P:cell wall organization"/>
    <property type="evidence" value="ECO:0007669"/>
    <property type="project" value="UniProtKB-KW"/>
</dbReference>
<dbReference type="Pfam" id="PF01520">
    <property type="entry name" value="Amidase_3"/>
    <property type="match status" value="1"/>
</dbReference>
<keyword evidence="3" id="KW-0961">Cell wall biogenesis/degradation</keyword>
<dbReference type="InterPro" id="IPR001119">
    <property type="entry name" value="SLH_dom"/>
</dbReference>
<name>A0A6L3VB59_9BACI</name>
<sequence>MFKKVRYQVCILVAVCIMVISMGGKGLAATFKDVPDKYSSEIYYLVDRQIITGYPDGTFKPKANVTRDEAITMVGRAIKLNGEKRATSFKDVKVDSYASGYIQSAVERGILSAEANFRPKDKMTRGEMALWLEKAFQLTETSNTFFSDIPTSGSLQQAIDRIVTEGIANGYPDGTFKPNNAITREEFSLLIARAIDPAFRVSSNLTPSGKRVVTADSLNVRSGPGTDYAVLGALPLGTTLTIYYASGDWVYMSYGNLTGFVHRAYLKDPSQAAKRVIAIDAGHGGKDPGAMGNGLQEKEITLSIALKVQKILEQKGVQVVMTRKDDTYLTLDERVNVATRANADTFVSIHVNSNTSSSPSGTETYFSTAAVSRAEQSKQLATFIQNRLYQALGTANRGVKNANFYVIYQNPLPSVLIETGFISNAAEAKKLGSDQYRNLAAEAISLGILDYYNWKEK</sequence>
<dbReference type="PANTHER" id="PTHR30404">
    <property type="entry name" value="N-ACETYLMURAMOYL-L-ALANINE AMIDASE"/>
    <property type="match status" value="1"/>
</dbReference>
<dbReference type="EMBL" id="WBOS01000003">
    <property type="protein sequence ID" value="KAB2336752.1"/>
    <property type="molecule type" value="Genomic_DNA"/>
</dbReference>
<dbReference type="PROSITE" id="PS51272">
    <property type="entry name" value="SLH"/>
    <property type="match status" value="3"/>
</dbReference>
<dbReference type="SMART" id="SM00646">
    <property type="entry name" value="Ami_3"/>
    <property type="match status" value="1"/>
</dbReference>
<feature type="domain" description="SLH" evidence="4">
    <location>
        <begin position="142"/>
        <end position="205"/>
    </location>
</feature>
<evidence type="ECO:0000256" key="1">
    <source>
        <dbReference type="ARBA" id="ARBA00022729"/>
    </source>
</evidence>
<proteinExistence type="predicted"/>
<evidence type="ECO:0000256" key="2">
    <source>
        <dbReference type="ARBA" id="ARBA00022801"/>
    </source>
</evidence>
<dbReference type="InterPro" id="IPR050695">
    <property type="entry name" value="N-acetylmuramoyl_amidase_3"/>
</dbReference>
<evidence type="ECO:0000256" key="3">
    <source>
        <dbReference type="ARBA" id="ARBA00023316"/>
    </source>
</evidence>
<dbReference type="PANTHER" id="PTHR30404:SF0">
    <property type="entry name" value="N-ACETYLMURAMOYL-L-ALANINE AMIDASE AMIC"/>
    <property type="match status" value="1"/>
</dbReference>
<dbReference type="RefSeq" id="WP_151534707.1">
    <property type="nucleotide sequence ID" value="NZ_WBOS01000003.1"/>
</dbReference>
<dbReference type="Pfam" id="PF00395">
    <property type="entry name" value="SLH"/>
    <property type="match status" value="3"/>
</dbReference>
<dbReference type="GO" id="GO:0030288">
    <property type="term" value="C:outer membrane-bounded periplasmic space"/>
    <property type="evidence" value="ECO:0007669"/>
    <property type="project" value="TreeGrafter"/>
</dbReference>
<keyword evidence="2" id="KW-0378">Hydrolase</keyword>
<accession>A0A6L3VB59</accession>
<gene>
    <name evidence="6" type="ORF">F7731_10385</name>
</gene>
<dbReference type="GO" id="GO:0009253">
    <property type="term" value="P:peptidoglycan catabolic process"/>
    <property type="evidence" value="ECO:0007669"/>
    <property type="project" value="InterPro"/>
</dbReference>
<feature type="domain" description="SH3b" evidence="5">
    <location>
        <begin position="208"/>
        <end position="270"/>
    </location>
</feature>
<dbReference type="GO" id="GO:0008745">
    <property type="term" value="F:N-acetylmuramoyl-L-alanine amidase activity"/>
    <property type="evidence" value="ECO:0007669"/>
    <property type="project" value="InterPro"/>
</dbReference>
<reference evidence="6 7" key="1">
    <citation type="journal article" date="2016" name="Antonie Van Leeuwenhoek">
        <title>Bacillus depressus sp. nov., isolated from soil of a sunflower field.</title>
        <authorList>
            <person name="Wei X."/>
            <person name="Xin D."/>
            <person name="Xin Y."/>
            <person name="Zhang H."/>
            <person name="Wang T."/>
            <person name="Zhang J."/>
        </authorList>
    </citation>
    <scope>NUCLEOTIDE SEQUENCE [LARGE SCALE GENOMIC DNA]</scope>
    <source>
        <strain evidence="6 7">BZ1</strain>
    </source>
</reference>
<dbReference type="InterPro" id="IPR002508">
    <property type="entry name" value="MurNAc-LAA_cat"/>
</dbReference>
<comment type="caution">
    <text evidence="6">The sequence shown here is derived from an EMBL/GenBank/DDBJ whole genome shotgun (WGS) entry which is preliminary data.</text>
</comment>
<dbReference type="InterPro" id="IPR003646">
    <property type="entry name" value="SH3-like_bac-type"/>
</dbReference>
<dbReference type="Pfam" id="PF08239">
    <property type="entry name" value="SH3_3"/>
    <property type="match status" value="1"/>
</dbReference>
<protein>
    <submittedName>
        <fullName evidence="6">SH3 domain-containing protein</fullName>
    </submittedName>
</protein>
<organism evidence="6 7">
    <name type="scientific">Cytobacillus depressus</name>
    <dbReference type="NCBI Taxonomy" id="1602942"/>
    <lineage>
        <taxon>Bacteria</taxon>
        <taxon>Bacillati</taxon>
        <taxon>Bacillota</taxon>
        <taxon>Bacilli</taxon>
        <taxon>Bacillales</taxon>
        <taxon>Bacillaceae</taxon>
        <taxon>Cytobacillus</taxon>
    </lineage>
</organism>
<dbReference type="Gene3D" id="3.40.630.40">
    <property type="entry name" value="Zn-dependent exopeptidases"/>
    <property type="match status" value="1"/>
</dbReference>
<dbReference type="AlphaFoldDB" id="A0A6L3VB59"/>
<keyword evidence="7" id="KW-1185">Reference proteome</keyword>
<keyword evidence="1" id="KW-0732">Signal</keyword>
<dbReference type="SUPFAM" id="SSF53187">
    <property type="entry name" value="Zn-dependent exopeptidases"/>
    <property type="match status" value="1"/>
</dbReference>
<dbReference type="CDD" id="cd02696">
    <property type="entry name" value="MurNAc-LAA"/>
    <property type="match status" value="1"/>
</dbReference>
<feature type="domain" description="SLH" evidence="4">
    <location>
        <begin position="25"/>
        <end position="88"/>
    </location>
</feature>
<dbReference type="Proteomes" id="UP000481030">
    <property type="component" value="Unassembled WGS sequence"/>
</dbReference>
<dbReference type="OrthoDB" id="9806267at2"/>
<dbReference type="Gene3D" id="2.30.30.40">
    <property type="entry name" value="SH3 Domains"/>
    <property type="match status" value="1"/>
</dbReference>
<dbReference type="SMART" id="SM00287">
    <property type="entry name" value="SH3b"/>
    <property type="match status" value="1"/>
</dbReference>
<evidence type="ECO:0000313" key="6">
    <source>
        <dbReference type="EMBL" id="KAB2336752.1"/>
    </source>
</evidence>
<evidence type="ECO:0000259" key="5">
    <source>
        <dbReference type="PROSITE" id="PS51781"/>
    </source>
</evidence>
<evidence type="ECO:0000313" key="7">
    <source>
        <dbReference type="Proteomes" id="UP000481030"/>
    </source>
</evidence>
<dbReference type="PROSITE" id="PS51781">
    <property type="entry name" value="SH3B"/>
    <property type="match status" value="1"/>
</dbReference>
<feature type="domain" description="SLH" evidence="4">
    <location>
        <begin position="89"/>
        <end position="141"/>
    </location>
</feature>